<accession>A0A8S1URN8</accession>
<dbReference type="Proteomes" id="UP000689195">
    <property type="component" value="Unassembled WGS sequence"/>
</dbReference>
<dbReference type="EMBL" id="CAJJDO010000048">
    <property type="protein sequence ID" value="CAD8167850.1"/>
    <property type="molecule type" value="Genomic_DNA"/>
</dbReference>
<evidence type="ECO:0000313" key="2">
    <source>
        <dbReference type="Proteomes" id="UP000689195"/>
    </source>
</evidence>
<dbReference type="OrthoDB" id="10616820at2759"/>
<organism evidence="1 2">
    <name type="scientific">Paramecium pentaurelia</name>
    <dbReference type="NCBI Taxonomy" id="43138"/>
    <lineage>
        <taxon>Eukaryota</taxon>
        <taxon>Sar</taxon>
        <taxon>Alveolata</taxon>
        <taxon>Ciliophora</taxon>
        <taxon>Intramacronucleata</taxon>
        <taxon>Oligohymenophorea</taxon>
        <taxon>Peniculida</taxon>
        <taxon>Parameciidae</taxon>
        <taxon>Paramecium</taxon>
    </lineage>
</organism>
<protein>
    <submittedName>
        <fullName evidence="1">Uncharacterized protein</fullName>
    </submittedName>
</protein>
<name>A0A8S1URN8_9CILI</name>
<sequence length="73" mass="8873">MLKQHLKENIQMDQNKDNGIFCIKMIKLVEVIIIKMEKNKEDEQKFMKILIYIHSTFWMKENICKGKNQDNEK</sequence>
<proteinExistence type="predicted"/>
<reference evidence="1" key="1">
    <citation type="submission" date="2021-01" db="EMBL/GenBank/DDBJ databases">
        <authorList>
            <consortium name="Genoscope - CEA"/>
            <person name="William W."/>
        </authorList>
    </citation>
    <scope>NUCLEOTIDE SEQUENCE</scope>
</reference>
<evidence type="ECO:0000313" key="1">
    <source>
        <dbReference type="EMBL" id="CAD8167850.1"/>
    </source>
</evidence>
<keyword evidence="2" id="KW-1185">Reference proteome</keyword>
<comment type="caution">
    <text evidence="1">The sequence shown here is derived from an EMBL/GenBank/DDBJ whole genome shotgun (WGS) entry which is preliminary data.</text>
</comment>
<dbReference type="AlphaFoldDB" id="A0A8S1URN8"/>
<gene>
    <name evidence="1" type="ORF">PPENT_87.1.T0480037</name>
</gene>